<keyword evidence="14" id="KW-0067">ATP-binding</keyword>
<evidence type="ECO:0000313" key="14">
    <source>
        <dbReference type="EMBL" id="MCU7555287.1"/>
    </source>
</evidence>
<dbReference type="SUPFAM" id="SSF55874">
    <property type="entry name" value="ATPase domain of HSP90 chaperone/DNA topoisomerase II/histidine kinase"/>
    <property type="match status" value="1"/>
</dbReference>
<feature type="domain" description="Histidine kinase" evidence="12">
    <location>
        <begin position="250"/>
        <end position="441"/>
    </location>
</feature>
<dbReference type="GO" id="GO:0005524">
    <property type="term" value="F:ATP binding"/>
    <property type="evidence" value="ECO:0007669"/>
    <property type="project" value="UniProtKB-KW"/>
</dbReference>
<evidence type="ECO:0000259" key="12">
    <source>
        <dbReference type="PROSITE" id="PS50109"/>
    </source>
</evidence>
<dbReference type="PANTHER" id="PTHR45436:SF4">
    <property type="entry name" value="SENSOR PROTEIN PHOQ"/>
    <property type="match status" value="1"/>
</dbReference>
<evidence type="ECO:0000256" key="4">
    <source>
        <dbReference type="ARBA" id="ARBA00022553"/>
    </source>
</evidence>
<evidence type="ECO:0000256" key="1">
    <source>
        <dbReference type="ARBA" id="ARBA00000085"/>
    </source>
</evidence>
<keyword evidence="10 11" id="KW-0472">Membrane</keyword>
<evidence type="ECO:0000256" key="8">
    <source>
        <dbReference type="ARBA" id="ARBA00022989"/>
    </source>
</evidence>
<keyword evidence="4" id="KW-0597">Phosphoprotein</keyword>
<dbReference type="Proteomes" id="UP001209257">
    <property type="component" value="Unassembled WGS sequence"/>
</dbReference>
<dbReference type="EC" id="2.7.13.3" evidence="3"/>
<evidence type="ECO:0000256" key="10">
    <source>
        <dbReference type="ARBA" id="ARBA00023136"/>
    </source>
</evidence>
<dbReference type="Gene3D" id="3.30.565.10">
    <property type="entry name" value="Histidine kinase-like ATPase, C-terminal domain"/>
    <property type="match status" value="1"/>
</dbReference>
<keyword evidence="15" id="KW-1185">Reference proteome</keyword>
<dbReference type="SMART" id="SM00387">
    <property type="entry name" value="HATPase_c"/>
    <property type="match status" value="1"/>
</dbReference>
<evidence type="ECO:0000256" key="3">
    <source>
        <dbReference type="ARBA" id="ARBA00012438"/>
    </source>
</evidence>
<dbReference type="RefSeq" id="WP_262994773.1">
    <property type="nucleotide sequence ID" value="NZ_JAOTJC010000008.1"/>
</dbReference>
<sequence length="441" mass="48819">MKGLSLRLRSLLVAIIALGLFIPATVLTLERAYTTSLTQAKLNELKLMSLALVSAFELDGDIPYMPELLYEEQLNLPDSGYVGMIAFRDKVVWQSASALNFTITSPPPAPPVGEVQFTDDYRASFDDAQQYFAYTFSAEFAASNDFEPVRFYIFNDKQEFNAERDAFVDTVWQWMLLLSLGLLVLIVVGINVVLAPVRKLISEIHLTARGEQRQLAASYPSEFDSLKRSINHLLQAEAEQRARYKNSLGDLAHSLKTPLAVALGARPLPGEAEEALGQINQLIQRQLKRASAGKSGWQTPIAIAPLVNKLFNAMKKVHRDKQLSFRLNADNNATFAGDHTDLMEVLGNLIDNASKAARSGVWVTVKREGHWLTLLVDDDGPGIPPAQKERLLLRGERLDAYQDGQGIGMAVVSDLVAIYEGQLSIQDAPQGGARIQLRFPR</sequence>
<dbReference type="InterPro" id="IPR004358">
    <property type="entry name" value="Sig_transdc_His_kin-like_C"/>
</dbReference>
<keyword evidence="5" id="KW-0808">Transferase</keyword>
<gene>
    <name evidence="14" type="ORF">OCL06_11875</name>
</gene>
<dbReference type="PROSITE" id="PS50885">
    <property type="entry name" value="HAMP"/>
    <property type="match status" value="1"/>
</dbReference>
<evidence type="ECO:0000256" key="6">
    <source>
        <dbReference type="ARBA" id="ARBA00022692"/>
    </source>
</evidence>
<reference evidence="15" key="1">
    <citation type="submission" date="2023-07" db="EMBL/GenBank/DDBJ databases">
        <title>Study on multiphase classification of strain Alteromonas salexigens isolated from the Yellow Sea.</title>
        <authorList>
            <person name="Sun L."/>
        </authorList>
    </citation>
    <scope>NUCLEOTIDE SEQUENCE [LARGE SCALE GENOMIC DNA]</scope>
    <source>
        <strain evidence="15">ASW11-19</strain>
    </source>
</reference>
<feature type="domain" description="HAMP" evidence="13">
    <location>
        <begin position="191"/>
        <end position="242"/>
    </location>
</feature>
<name>A0ABT2VQX4_9ALTE</name>
<keyword evidence="8 11" id="KW-1133">Transmembrane helix</keyword>
<dbReference type="Pfam" id="PF02518">
    <property type="entry name" value="HATPase_c"/>
    <property type="match status" value="1"/>
</dbReference>
<feature type="transmembrane region" description="Helical" evidence="11">
    <location>
        <begin position="171"/>
        <end position="194"/>
    </location>
</feature>
<proteinExistence type="predicted"/>
<keyword evidence="6 11" id="KW-0812">Transmembrane</keyword>
<accession>A0ABT2VQX4</accession>
<dbReference type="InterPro" id="IPR050428">
    <property type="entry name" value="TCS_sensor_his_kinase"/>
</dbReference>
<evidence type="ECO:0000259" key="13">
    <source>
        <dbReference type="PROSITE" id="PS50885"/>
    </source>
</evidence>
<keyword evidence="14" id="KW-0547">Nucleotide-binding</keyword>
<dbReference type="InterPro" id="IPR005467">
    <property type="entry name" value="His_kinase_dom"/>
</dbReference>
<keyword evidence="9" id="KW-0902">Two-component regulatory system</keyword>
<dbReference type="InterPro" id="IPR036890">
    <property type="entry name" value="HATPase_C_sf"/>
</dbReference>
<protein>
    <recommendedName>
        <fullName evidence="3">histidine kinase</fullName>
        <ecNumber evidence="3">2.7.13.3</ecNumber>
    </recommendedName>
</protein>
<dbReference type="PANTHER" id="PTHR45436">
    <property type="entry name" value="SENSOR HISTIDINE KINASE YKOH"/>
    <property type="match status" value="1"/>
</dbReference>
<dbReference type="EMBL" id="JAOTJC010000008">
    <property type="protein sequence ID" value="MCU7555287.1"/>
    <property type="molecule type" value="Genomic_DNA"/>
</dbReference>
<comment type="subcellular location">
    <subcellularLocation>
        <location evidence="2">Membrane</location>
    </subcellularLocation>
</comment>
<dbReference type="PROSITE" id="PS50109">
    <property type="entry name" value="HIS_KIN"/>
    <property type="match status" value="1"/>
</dbReference>
<evidence type="ECO:0000256" key="9">
    <source>
        <dbReference type="ARBA" id="ARBA00023012"/>
    </source>
</evidence>
<evidence type="ECO:0000256" key="7">
    <source>
        <dbReference type="ARBA" id="ARBA00022777"/>
    </source>
</evidence>
<organism evidence="14 15">
    <name type="scientific">Alteromonas salexigens</name>
    <dbReference type="NCBI Taxonomy" id="2982530"/>
    <lineage>
        <taxon>Bacteria</taxon>
        <taxon>Pseudomonadati</taxon>
        <taxon>Pseudomonadota</taxon>
        <taxon>Gammaproteobacteria</taxon>
        <taxon>Alteromonadales</taxon>
        <taxon>Alteromonadaceae</taxon>
        <taxon>Alteromonas/Salinimonas group</taxon>
        <taxon>Alteromonas</taxon>
    </lineage>
</organism>
<comment type="caution">
    <text evidence="14">The sequence shown here is derived from an EMBL/GenBank/DDBJ whole genome shotgun (WGS) entry which is preliminary data.</text>
</comment>
<evidence type="ECO:0000256" key="11">
    <source>
        <dbReference type="SAM" id="Phobius"/>
    </source>
</evidence>
<dbReference type="InterPro" id="IPR003594">
    <property type="entry name" value="HATPase_dom"/>
</dbReference>
<evidence type="ECO:0000313" key="15">
    <source>
        <dbReference type="Proteomes" id="UP001209257"/>
    </source>
</evidence>
<comment type="catalytic activity">
    <reaction evidence="1">
        <text>ATP + protein L-histidine = ADP + protein N-phospho-L-histidine.</text>
        <dbReference type="EC" id="2.7.13.3"/>
    </reaction>
</comment>
<dbReference type="PRINTS" id="PR00344">
    <property type="entry name" value="BCTRLSENSOR"/>
</dbReference>
<dbReference type="InterPro" id="IPR003660">
    <property type="entry name" value="HAMP_dom"/>
</dbReference>
<evidence type="ECO:0000256" key="5">
    <source>
        <dbReference type="ARBA" id="ARBA00022679"/>
    </source>
</evidence>
<evidence type="ECO:0000256" key="2">
    <source>
        <dbReference type="ARBA" id="ARBA00004370"/>
    </source>
</evidence>
<keyword evidence="7" id="KW-0418">Kinase</keyword>